<name>A0A401U1Q5_CHIPU</name>
<reference evidence="1 2" key="1">
    <citation type="journal article" date="2018" name="Nat. Ecol. Evol.">
        <title>Shark genomes provide insights into elasmobranch evolution and the origin of vertebrates.</title>
        <authorList>
            <person name="Hara Y"/>
            <person name="Yamaguchi K"/>
            <person name="Onimaru K"/>
            <person name="Kadota M"/>
            <person name="Koyanagi M"/>
            <person name="Keeley SD"/>
            <person name="Tatsumi K"/>
            <person name="Tanaka K"/>
            <person name="Motone F"/>
            <person name="Kageyama Y"/>
            <person name="Nozu R"/>
            <person name="Adachi N"/>
            <person name="Nishimura O"/>
            <person name="Nakagawa R"/>
            <person name="Tanegashima C"/>
            <person name="Kiyatake I"/>
            <person name="Matsumoto R"/>
            <person name="Murakumo K"/>
            <person name="Nishida K"/>
            <person name="Terakita A"/>
            <person name="Kuratani S"/>
            <person name="Sato K"/>
            <person name="Hyodo S Kuraku.S."/>
        </authorList>
    </citation>
    <scope>NUCLEOTIDE SEQUENCE [LARGE SCALE GENOMIC DNA]</scope>
</reference>
<dbReference type="Proteomes" id="UP000287033">
    <property type="component" value="Unassembled WGS sequence"/>
</dbReference>
<evidence type="ECO:0000313" key="2">
    <source>
        <dbReference type="Proteomes" id="UP000287033"/>
    </source>
</evidence>
<gene>
    <name evidence="1" type="ORF">chiPu_0032994</name>
</gene>
<dbReference type="AlphaFoldDB" id="A0A401U1Q5"/>
<organism evidence="1 2">
    <name type="scientific">Chiloscyllium punctatum</name>
    <name type="common">Brownbanded bambooshark</name>
    <name type="synonym">Hemiscyllium punctatum</name>
    <dbReference type="NCBI Taxonomy" id="137246"/>
    <lineage>
        <taxon>Eukaryota</taxon>
        <taxon>Metazoa</taxon>
        <taxon>Chordata</taxon>
        <taxon>Craniata</taxon>
        <taxon>Vertebrata</taxon>
        <taxon>Chondrichthyes</taxon>
        <taxon>Elasmobranchii</taxon>
        <taxon>Galeomorphii</taxon>
        <taxon>Galeoidea</taxon>
        <taxon>Orectolobiformes</taxon>
        <taxon>Hemiscylliidae</taxon>
        <taxon>Chiloscyllium</taxon>
    </lineage>
</organism>
<evidence type="ECO:0000313" key="1">
    <source>
        <dbReference type="EMBL" id="GCC48813.1"/>
    </source>
</evidence>
<comment type="caution">
    <text evidence="1">The sequence shown here is derived from an EMBL/GenBank/DDBJ whole genome shotgun (WGS) entry which is preliminary data.</text>
</comment>
<dbReference type="EMBL" id="BEZZ01251271">
    <property type="protein sequence ID" value="GCC48813.1"/>
    <property type="molecule type" value="Genomic_DNA"/>
</dbReference>
<keyword evidence="2" id="KW-1185">Reference proteome</keyword>
<protein>
    <submittedName>
        <fullName evidence="1">Uncharacterized protein</fullName>
    </submittedName>
</protein>
<sequence length="124" mass="14091">MRRDVCAEFDMRRREDHLCAGGEFERRLDEDLLAARKVETAQLGGVERVRIEECGPDAIVGQDRRDVQRLRYLRRPPEGDPRGGCTGETQPRIAAERELALERGNILRQLVAVGDAVRPSRRLA</sequence>
<proteinExistence type="predicted"/>
<accession>A0A401U1Q5</accession>